<evidence type="ECO:0000256" key="5">
    <source>
        <dbReference type="ARBA" id="ARBA00023040"/>
    </source>
</evidence>
<evidence type="ECO:0000256" key="6">
    <source>
        <dbReference type="ARBA" id="ARBA00023136"/>
    </source>
</evidence>
<dbReference type="InterPro" id="IPR052808">
    <property type="entry name" value="GPCR_Mth-like"/>
</dbReference>
<evidence type="ECO:0000256" key="11">
    <source>
        <dbReference type="SAM" id="SignalP"/>
    </source>
</evidence>
<feature type="chain" id="PRO_5008269930" evidence="11">
    <location>
        <begin position="24"/>
        <end position="615"/>
    </location>
</feature>
<dbReference type="Pfam" id="PF00002">
    <property type="entry name" value="7tm_2"/>
    <property type="match status" value="1"/>
</dbReference>
<evidence type="ECO:0000256" key="10">
    <source>
        <dbReference type="SAM" id="Phobius"/>
    </source>
</evidence>
<proteinExistence type="inferred from homology"/>
<keyword evidence="5" id="KW-0297">G-protein coupled receptor</keyword>
<dbReference type="GO" id="GO:0004930">
    <property type="term" value="F:G protein-coupled receptor activity"/>
    <property type="evidence" value="ECO:0007669"/>
    <property type="project" value="UniProtKB-KW"/>
</dbReference>
<feature type="transmembrane region" description="Helical" evidence="10">
    <location>
        <begin position="540"/>
        <end position="563"/>
    </location>
</feature>
<feature type="compositionally biased region" description="Low complexity" evidence="9">
    <location>
        <begin position="593"/>
        <end position="605"/>
    </location>
</feature>
<evidence type="ECO:0000256" key="1">
    <source>
        <dbReference type="ARBA" id="ARBA00004127"/>
    </source>
</evidence>
<dbReference type="AlphaFoldDB" id="A0A195CCR9"/>
<dbReference type="PANTHER" id="PTHR46953">
    <property type="entry name" value="G-PROTEIN COUPLED RECEPTOR MTH-LIKE 1-RELATED"/>
    <property type="match status" value="1"/>
</dbReference>
<feature type="transmembrane region" description="Helical" evidence="10">
    <location>
        <begin position="512"/>
        <end position="534"/>
    </location>
</feature>
<feature type="transmembrane region" description="Helical" evidence="10">
    <location>
        <begin position="258"/>
        <end position="280"/>
    </location>
</feature>
<evidence type="ECO:0000256" key="2">
    <source>
        <dbReference type="ARBA" id="ARBA00008979"/>
    </source>
</evidence>
<keyword evidence="4 10" id="KW-1133">Transmembrane helix</keyword>
<comment type="subcellular location">
    <subcellularLocation>
        <location evidence="1">Endomembrane system</location>
        <topology evidence="1">Multi-pass membrane protein</topology>
    </subcellularLocation>
</comment>
<accession>A0A195CCR9</accession>
<sequence>MYPSNIVFCFVFLLVASFSKSQGDFTNGNEQSDNSTVQSDPLVNSTEYRNEEIELTQCNSHENSIKNGEVQYESCTNSTKNNCKNQTSMESCMNSTDINNSTLQNINENLTKTEDKNISISVELYQNQDKITVDTDTYKVCSDNNVTCIQLCCPLTNNLTVKGRCIYHGEENFALPNIYTFKNDSKDETLNTLFVTVRDPCVETGYGRRMLSANTYLFLTNGSLYLSNGEFISPKSYCFAILLRKIYDVIVCTNETKLPIYVSVCQLVSLPFLLLTFIIYSILPDLQNMHGYTLRAHVGSLFITYAIMYVGQQISGLAEKSYCVELVKHLIHKNNEFFNTFAILYRHTYTIKKISQTEIYNNLLNLFSIYLQLLLFVEFFLAKCNMLRHLVDIELRSHRSRAKRDKKKRIIYSTYAWGITIILNVICAIMDYVPGLPENLIRPEICVKRFWYGENEAKTLYFYLPMGATIISNIFFFICTTLTILYQKIHTANQLKDSESNRHDENKQRFNMYLKLFIVMGISWVLEIIAWLTGSEIVPIWLWYPADMINSLQGLIIFIIFVCRKKVKQMLLKRFGGQSCGPFKIPLSDSVTSNTTSTTTTGSGTIPMQQIGPSN</sequence>
<keyword evidence="14" id="KW-1185">Reference proteome</keyword>
<keyword evidence="11" id="KW-0732">Signal</keyword>
<dbReference type="GO" id="GO:0007166">
    <property type="term" value="P:cell surface receptor signaling pathway"/>
    <property type="evidence" value="ECO:0007669"/>
    <property type="project" value="InterPro"/>
</dbReference>
<protein>
    <submittedName>
        <fullName evidence="13">G-protein coupled receptor Mth2</fullName>
    </submittedName>
</protein>
<evidence type="ECO:0000256" key="9">
    <source>
        <dbReference type="SAM" id="MobiDB-lite"/>
    </source>
</evidence>
<keyword evidence="3 10" id="KW-0812">Transmembrane</keyword>
<dbReference type="GO" id="GO:0016020">
    <property type="term" value="C:membrane"/>
    <property type="evidence" value="ECO:0007669"/>
    <property type="project" value="InterPro"/>
</dbReference>
<dbReference type="InterPro" id="IPR017981">
    <property type="entry name" value="GPCR_2-like_7TM"/>
</dbReference>
<dbReference type="PROSITE" id="PS50261">
    <property type="entry name" value="G_PROTEIN_RECEP_F2_4"/>
    <property type="match status" value="1"/>
</dbReference>
<gene>
    <name evidence="13" type="ORF">ALC62_11362</name>
</gene>
<feature type="compositionally biased region" description="Polar residues" evidence="9">
    <location>
        <begin position="606"/>
        <end position="615"/>
    </location>
</feature>
<dbReference type="InterPro" id="IPR036272">
    <property type="entry name" value="Methuselah_N_sf"/>
</dbReference>
<evidence type="ECO:0000256" key="8">
    <source>
        <dbReference type="ARBA" id="ARBA00023224"/>
    </source>
</evidence>
<feature type="transmembrane region" description="Helical" evidence="10">
    <location>
        <begin position="292"/>
        <end position="311"/>
    </location>
</feature>
<dbReference type="GO" id="GO:0012505">
    <property type="term" value="C:endomembrane system"/>
    <property type="evidence" value="ECO:0007669"/>
    <property type="project" value="UniProtKB-SubCell"/>
</dbReference>
<feature type="transmembrane region" description="Helical" evidence="10">
    <location>
        <begin position="460"/>
        <end position="486"/>
    </location>
</feature>
<evidence type="ECO:0000259" key="12">
    <source>
        <dbReference type="PROSITE" id="PS50261"/>
    </source>
</evidence>
<dbReference type="EMBL" id="KQ978023">
    <property type="protein sequence ID" value="KYM98016.1"/>
    <property type="molecule type" value="Genomic_DNA"/>
</dbReference>
<keyword evidence="6 10" id="KW-0472">Membrane</keyword>
<evidence type="ECO:0000256" key="7">
    <source>
        <dbReference type="ARBA" id="ARBA00023170"/>
    </source>
</evidence>
<dbReference type="Gene3D" id="1.20.1070.10">
    <property type="entry name" value="Rhodopsin 7-helix transmembrane proteins"/>
    <property type="match status" value="1"/>
</dbReference>
<feature type="transmembrane region" description="Helical" evidence="10">
    <location>
        <begin position="412"/>
        <end position="433"/>
    </location>
</feature>
<feature type="signal peptide" evidence="11">
    <location>
        <begin position="1"/>
        <end position="23"/>
    </location>
</feature>
<evidence type="ECO:0000313" key="13">
    <source>
        <dbReference type="EMBL" id="KYM98016.1"/>
    </source>
</evidence>
<evidence type="ECO:0000256" key="4">
    <source>
        <dbReference type="ARBA" id="ARBA00022989"/>
    </source>
</evidence>
<feature type="transmembrane region" description="Helical" evidence="10">
    <location>
        <begin position="369"/>
        <end position="391"/>
    </location>
</feature>
<reference evidence="13 14" key="1">
    <citation type="submission" date="2016-03" db="EMBL/GenBank/DDBJ databases">
        <title>Cyphomyrmex costatus WGS genome.</title>
        <authorList>
            <person name="Nygaard S."/>
            <person name="Hu H."/>
            <person name="Boomsma J."/>
            <person name="Zhang G."/>
        </authorList>
    </citation>
    <scope>NUCLEOTIDE SEQUENCE [LARGE SCALE GENOMIC DNA]</scope>
    <source>
        <strain evidence="13">MS0001</strain>
        <tissue evidence="13">Whole body</tissue>
    </source>
</reference>
<dbReference type="STRING" id="456900.A0A195CCR9"/>
<dbReference type="Proteomes" id="UP000078542">
    <property type="component" value="Unassembled WGS sequence"/>
</dbReference>
<feature type="domain" description="G-protein coupled receptors family 2 profile 2" evidence="12">
    <location>
        <begin position="258"/>
        <end position="565"/>
    </location>
</feature>
<dbReference type="PANTHER" id="PTHR46953:SF1">
    <property type="entry name" value="G-PROTEIN COUPLED RECEPTOR MTH-LIKE 1-RELATED"/>
    <property type="match status" value="1"/>
</dbReference>
<name>A0A195CCR9_9HYME</name>
<organism evidence="13 14">
    <name type="scientific">Cyphomyrmex costatus</name>
    <dbReference type="NCBI Taxonomy" id="456900"/>
    <lineage>
        <taxon>Eukaryota</taxon>
        <taxon>Metazoa</taxon>
        <taxon>Ecdysozoa</taxon>
        <taxon>Arthropoda</taxon>
        <taxon>Hexapoda</taxon>
        <taxon>Insecta</taxon>
        <taxon>Pterygota</taxon>
        <taxon>Neoptera</taxon>
        <taxon>Endopterygota</taxon>
        <taxon>Hymenoptera</taxon>
        <taxon>Apocrita</taxon>
        <taxon>Aculeata</taxon>
        <taxon>Formicoidea</taxon>
        <taxon>Formicidae</taxon>
        <taxon>Myrmicinae</taxon>
        <taxon>Cyphomyrmex</taxon>
    </lineage>
</organism>
<evidence type="ECO:0000313" key="14">
    <source>
        <dbReference type="Proteomes" id="UP000078542"/>
    </source>
</evidence>
<dbReference type="CDD" id="cd15039">
    <property type="entry name" value="7tmB3_Methuselah-like"/>
    <property type="match status" value="1"/>
</dbReference>
<comment type="similarity">
    <text evidence="2">Belongs to the G-protein coupled receptor 2 family. Mth subfamily.</text>
</comment>
<dbReference type="SUPFAM" id="SSF63877">
    <property type="entry name" value="Methuselah ectodomain"/>
    <property type="match status" value="1"/>
</dbReference>
<feature type="region of interest" description="Disordered" evidence="9">
    <location>
        <begin position="593"/>
        <end position="615"/>
    </location>
</feature>
<dbReference type="InterPro" id="IPR000832">
    <property type="entry name" value="GPCR_2_secretin-like"/>
</dbReference>
<evidence type="ECO:0000256" key="3">
    <source>
        <dbReference type="ARBA" id="ARBA00022692"/>
    </source>
</evidence>
<keyword evidence="8" id="KW-0807">Transducer</keyword>
<keyword evidence="7 13" id="KW-0675">Receptor</keyword>